<dbReference type="EMBL" id="JAPTHD010000006">
    <property type="protein sequence ID" value="MDV5824780.1"/>
    <property type="molecule type" value="Genomic_DNA"/>
</dbReference>
<name>A0ABU3ZZ60_9SPHN</name>
<feature type="chain" id="PRO_5046433030" description="UrcA family protein" evidence="1">
    <location>
        <begin position="21"/>
        <end position="99"/>
    </location>
</feature>
<accession>A0ABU3ZZ60</accession>
<dbReference type="Proteomes" id="UP001185984">
    <property type="component" value="Unassembled WGS sequence"/>
</dbReference>
<evidence type="ECO:0008006" key="4">
    <source>
        <dbReference type="Google" id="ProtNLM"/>
    </source>
</evidence>
<dbReference type="RefSeq" id="WP_317517437.1">
    <property type="nucleotide sequence ID" value="NZ_JAPTHD010000006.1"/>
</dbReference>
<keyword evidence="3" id="KW-1185">Reference proteome</keyword>
<keyword evidence="1" id="KW-0732">Signal</keyword>
<sequence length="99" mass="10106">MFRTVIIALALVAPVGVATAQDIAPVISPGQAAEGIFHRSVAEGQARRIREGGSSASASAAPTAGQRRACASLPRFRAELGANEPRVRKLEGLCAGVGL</sequence>
<protein>
    <recommendedName>
        <fullName evidence="4">UrcA family protein</fullName>
    </recommendedName>
</protein>
<comment type="caution">
    <text evidence="2">The sequence shown here is derived from an EMBL/GenBank/DDBJ whole genome shotgun (WGS) entry which is preliminary data.</text>
</comment>
<reference evidence="3" key="1">
    <citation type="journal article" date="2022" name="J Environ Chem Eng">
        <title>Biodegradation of petroleum oil using a constructed nonpathogenic and heavy metal-tolerant bacterial consortium isolated from marine sponges.</title>
        <authorList>
            <person name="Dechsakulwatana C."/>
            <person name="Rungsihiranrut A."/>
            <person name="Muangchinda C."/>
            <person name="Ningthoujam R."/>
            <person name="Klankeo P."/>
            <person name="Pinyakong O."/>
        </authorList>
    </citation>
    <scope>NUCLEOTIDE SEQUENCE [LARGE SCALE GENOMIC DNA]</scope>
    <source>
        <strain evidence="3">MO2-4</strain>
    </source>
</reference>
<evidence type="ECO:0000313" key="2">
    <source>
        <dbReference type="EMBL" id="MDV5824780.1"/>
    </source>
</evidence>
<organism evidence="2 3">
    <name type="scientific">Sphingobium naphthae</name>
    <dbReference type="NCBI Taxonomy" id="1886786"/>
    <lineage>
        <taxon>Bacteria</taxon>
        <taxon>Pseudomonadati</taxon>
        <taxon>Pseudomonadota</taxon>
        <taxon>Alphaproteobacteria</taxon>
        <taxon>Sphingomonadales</taxon>
        <taxon>Sphingomonadaceae</taxon>
        <taxon>Sphingobium</taxon>
    </lineage>
</organism>
<proteinExistence type="predicted"/>
<feature type="signal peptide" evidence="1">
    <location>
        <begin position="1"/>
        <end position="20"/>
    </location>
</feature>
<gene>
    <name evidence="2" type="ORF">O0R41_14335</name>
</gene>
<evidence type="ECO:0000313" key="3">
    <source>
        <dbReference type="Proteomes" id="UP001185984"/>
    </source>
</evidence>
<evidence type="ECO:0000256" key="1">
    <source>
        <dbReference type="SAM" id="SignalP"/>
    </source>
</evidence>